<feature type="compositionally biased region" description="Low complexity" evidence="1">
    <location>
        <begin position="505"/>
        <end position="526"/>
    </location>
</feature>
<dbReference type="VEuPathDB" id="PlasmoDB:PGABG01_1139000"/>
<evidence type="ECO:0000313" key="2">
    <source>
        <dbReference type="EMBL" id="KYN99046.1"/>
    </source>
</evidence>
<sequence>MKDIKNKIRLRHRSLYSSSSDDIKNNYDYIKHHQFDDTTEKKFKRDEFIEKDENEINKINVRIKKKKSVGEPFCKKNFRYKMNQNVSEKKQKNSFIKNMLKKAEDMLYTNRINNINNEKKKKNNRDTPYNLKSLYLLNEYLNVEPTNNVYYRRRTPHETCRRSDFNGVNLKPFVRYKSLNILEKEKNKNKAIIKISNVNPYYVYNRAHTMKNPSLYIDSRNSHIGNENVPINLMNNNIKNNMMHNHNYNDNIFDSCHQNMFNNFYETPTFDTYKYPEIKRRNTICSSASKYNNMYPQHLNFQRENYILNGYTHNTYHNNNNNMVGNSYPYSNCENSKISNYNSSNDYKKKLRKEEKNKNTIFIHYNNKKKNIKKNDSINNIKDNDNNSNKIRTHISIPLKKNTNHINHKKEYQKDNNVDYSDKEHHSFKVDTSRPNNLLHNNNNNDNRTKKNLYNNKKLYNSNDKHKSICTNSSYTKKYSNLNKSCDDLEEYPIYFKYKNEKNNSSKNSLQLNNPPSSSNKSNNIFNEEFNNSSYSNICRARDMSEQLFQIENNFPNKLINKKTFSNNTICCRDEDHIKNYKRENKEDRNFKRSHNKVNKKNNNNNSSTSIIISSSSSRSSSNINNSNDDTKLIKYSLSPKKKTQMEKKKKIKYYQGHMNKNRTNNNIISSYNNIKYEKMKNEQKHLYEKDNKSYEQIKDMNYPSNYKKDKTVQKQYNTYAKNELRNDSYTLNDDHLDTSLNRKVKYPILKTITIISDGKNEINKKLKKQQKCIRDKIMQKEKTEINLWSDKQFVSSNNSRYINEFNIYDNKNKEKKYMDIITEENIKKDQRNNIIRKNKNKSNSTQYSSRNNIDIHKNKNKKKNLYEYSQNYLHDNFKVIQNENRKNKYTTNSSHASEILRNIKEVHNLPKRILHNDSNVFHDDNNIYHGNNSSVDYKKFNSQVEELNDSKSFDRKYTDDSIKLENLKHDKNNKYEKYKVNNIMLDNNTYSHIYDKQKSKSYVNINNNVLKDKEYIKNKNSLDKSFSKLNRSNTINPRQSYISTYENKKFKKREKRTKEIEKNNKKNNFDIQRYNEPNVNKKELEINNNKLYEHTLNEDILYKTNNTLTSSFDENSYIKGKRQLIEYSNSVNDNNKRHNSRIIKRNEYTDGNTTISTNNSYTLHEDNNFNHYHSKHKNMELQKKMSQYNNISAHQNVSHFKNNLKQYTNLKYKKENYPLVKISNGIKKKKYILNNKRSGNIIYNKSYYSEDDTNSELYSNNTSEETKRKGKDITCGKDLNQSTNDYIDNYNSSKCIKEKIFDKIKTKRNNYIDDDKYIYTDDDKYIYTYDDKYIYTYDHVDDDKYIYTYDHVDDDISLYSNNNKSVSQYTKEEDEVKDPYISNRNKYIILNKKMEGTKDHLDNKPYNSSNIYSYSKIKKKSNILNSKSSDNEFTNKIKKNIRNDRNNISNNKIYNDKKSERDKYSESKSREAKHNILRDNANYEEKKKKYQRNKKSVNHESFLSTDEESKFFFKNDKQKKEKNDISKNNSRSKSSYKKERYIDNSKDKNSSQERYENVSESVIKKKDGCYKILKTHEINKNIYSSNKSNEEKKSYFSSQSISCSDQMKNTSTQQIDGDTINKIVNHYDEKYIKNISDLDIDRDINEKDKVYKNCYSLKENKMIQKHSCASEKNEGHDNVEIFYNNNENDIDEYVGQEIQRKNDNNEMNNNFISSEDINLKNNFDTTEQYNYGDKASTQYNINEDEIKNNDINNMCVNTIYSNEDENIFEEQKKKENIYGKQLKNKNLIKENYSLDIQNDKTKHIYTSHNIKSNNNIYNYQLSRDKYLQRNSNNDEDISFMKDKNITSLNKNNIHSDKEKNINKNKYNKLLSSDIYKTDGNTKKFKQNCISKIIEEQNKNDQKSNYKNYTHKKDSIYYKDEIIIHNNNNNKVLDESYDKDSNNEHSNNIYHNNNIKCESLKSKNYNINHSNVNYNIEGKYLQGVVGINEANEYLNNQLNVLLKDKNEINQNEKNNVDRNNSHNSINKSEHSSKENIYINNNDEIPIQFENSYTSQKIYDKKKENFMIDKNIDNYNDDKYKGSHFKEENINLYSKKLNDIKNINGKNNTNIINSQDVLLNKNLNKSIDIPNQFNVDENNTSTYIKKKKNIDNNSSIISTNQNNTIYNNNYDISVDNIKREYIVDNTSIHNVCSLDNIKEQNVLKKPVLNIISDDENTNENNKNETVENGIQNCNNIYTMNGIKTNNYMVHSITMPNISNTINDKHMIYTNKFNEKNKMNIYNSQGNQIMLGEQGNYNNLFYNPNMVNNENIKRILYNKSLTTANIGHTHNNNNNIYNNNNILYNQMNNDEYNNNKMNTFDYLNKYRNIPMDISTLNKSQYGNLQNDKLNNICILPVNPNIQQHPINYNMNTNYIPNNNFIYNNKLFYDESGKMYIRGDHKPSNNGPLI</sequence>
<feature type="region of interest" description="Disordered" evidence="1">
    <location>
        <begin position="1515"/>
        <end position="1559"/>
    </location>
</feature>
<comment type="caution">
    <text evidence="2">The sequence shown here is derived from an EMBL/GenBank/DDBJ whole genome shotgun (WGS) entry which is preliminary data.</text>
</comment>
<feature type="compositionally biased region" description="Basic and acidic residues" evidence="1">
    <location>
        <begin position="1537"/>
        <end position="1559"/>
    </location>
</feature>
<feature type="region of interest" description="Disordered" evidence="1">
    <location>
        <begin position="584"/>
        <end position="631"/>
    </location>
</feature>
<feature type="compositionally biased region" description="Basic and acidic residues" evidence="1">
    <location>
        <begin position="1455"/>
        <end position="1488"/>
    </location>
</feature>
<dbReference type="Proteomes" id="UP000076004">
    <property type="component" value="Chromosome 11"/>
</dbReference>
<name>A0A151LJF3_9APIC</name>
<reference evidence="2 3" key="1">
    <citation type="journal article" date="2016" name="Nat. Commun.">
        <title>Genomes of cryptic chimpanzee Plasmodium species reveal key evolutionary events leading to human malaria.</title>
        <authorList>
            <person name="Sundararaman S.A."/>
            <person name="Plenderleith L.J."/>
            <person name="Liu W."/>
            <person name="Loy D.E."/>
            <person name="Learn G.H."/>
            <person name="Li Y."/>
            <person name="Shaw K.S."/>
            <person name="Ayouba A."/>
            <person name="Peeters M."/>
            <person name="Speede S."/>
            <person name="Shaw G.M."/>
            <person name="Bushman F.D."/>
            <person name="Brisson D."/>
            <person name="Rayner J.C."/>
            <person name="Sharp P.M."/>
            <person name="Hahn B.H."/>
        </authorList>
    </citation>
    <scope>NUCLEOTIDE SEQUENCE [LARGE SCALE GENOMIC DNA]</scope>
    <source>
        <strain evidence="2 3">SY75</strain>
    </source>
</reference>
<dbReference type="RefSeq" id="XP_018641323.1">
    <property type="nucleotide sequence ID" value="XM_018786528.1"/>
</dbReference>
<protein>
    <submittedName>
        <fullName evidence="2">Uncharacterized protein</fullName>
    </submittedName>
</protein>
<feature type="compositionally biased region" description="Basic and acidic residues" evidence="1">
    <location>
        <begin position="1515"/>
        <end position="1526"/>
    </location>
</feature>
<feature type="compositionally biased region" description="Low complexity" evidence="1">
    <location>
        <begin position="436"/>
        <end position="451"/>
    </location>
</feature>
<dbReference type="KEGG" id="pgab:PGSY75_1141100"/>
<gene>
    <name evidence="2" type="ORF">PGSY75_1141100</name>
</gene>
<dbReference type="EMBL" id="LVLB01000012">
    <property type="protein sequence ID" value="KYN99046.1"/>
    <property type="molecule type" value="Genomic_DNA"/>
</dbReference>
<dbReference type="VEuPathDB" id="PlasmoDB:PGSY75_1141100"/>
<evidence type="ECO:0000313" key="3">
    <source>
        <dbReference type="Proteomes" id="UP000076004"/>
    </source>
</evidence>
<proteinExistence type="predicted"/>
<feature type="region of interest" description="Disordered" evidence="1">
    <location>
        <begin position="504"/>
        <end position="526"/>
    </location>
</feature>
<dbReference type="GeneID" id="29777120"/>
<accession>A0A151LJF3</accession>
<feature type="compositionally biased region" description="Basic and acidic residues" evidence="1">
    <location>
        <begin position="410"/>
        <end position="432"/>
    </location>
</feature>
<feature type="compositionally biased region" description="Low complexity" evidence="1">
    <location>
        <begin position="601"/>
        <end position="628"/>
    </location>
</feature>
<organism evidence="2 3">
    <name type="scientific">Plasmodium gaboni</name>
    <dbReference type="NCBI Taxonomy" id="647221"/>
    <lineage>
        <taxon>Eukaryota</taxon>
        <taxon>Sar</taxon>
        <taxon>Alveolata</taxon>
        <taxon>Apicomplexa</taxon>
        <taxon>Aconoidasida</taxon>
        <taxon>Haemosporida</taxon>
        <taxon>Plasmodiidae</taxon>
        <taxon>Plasmodium</taxon>
        <taxon>Plasmodium (Laverania)</taxon>
    </lineage>
</organism>
<feature type="region of interest" description="Disordered" evidence="1">
    <location>
        <begin position="410"/>
        <end position="451"/>
    </location>
</feature>
<feature type="region of interest" description="Disordered" evidence="1">
    <location>
        <begin position="1444"/>
        <end position="1502"/>
    </location>
</feature>
<evidence type="ECO:0000256" key="1">
    <source>
        <dbReference type="SAM" id="MobiDB-lite"/>
    </source>
</evidence>
<feature type="region of interest" description="Disordered" evidence="1">
    <location>
        <begin position="2012"/>
        <end position="2034"/>
    </location>
</feature>